<keyword evidence="2" id="KW-0413">Isomerase</keyword>
<gene>
    <name evidence="3" type="ORF">CLV70_101339</name>
</gene>
<dbReference type="GO" id="GO:0005975">
    <property type="term" value="P:carbohydrate metabolic process"/>
    <property type="evidence" value="ECO:0007669"/>
    <property type="project" value="InterPro"/>
</dbReference>
<evidence type="ECO:0000313" key="4">
    <source>
        <dbReference type="Proteomes" id="UP000239209"/>
    </source>
</evidence>
<comment type="caution">
    <text evidence="3">The sequence shown here is derived from an EMBL/GenBank/DDBJ whole genome shotgun (WGS) entry which is preliminary data.</text>
</comment>
<dbReference type="RefSeq" id="WP_170148557.1">
    <property type="nucleotide sequence ID" value="NZ_PVZG01000001.1"/>
</dbReference>
<evidence type="ECO:0000256" key="1">
    <source>
        <dbReference type="ARBA" id="ARBA00008558"/>
    </source>
</evidence>
<reference evidence="3 4" key="1">
    <citation type="submission" date="2018-03" db="EMBL/GenBank/DDBJ databases">
        <title>Genomic Encyclopedia of Archaeal and Bacterial Type Strains, Phase II (KMG-II): from individual species to whole genera.</title>
        <authorList>
            <person name="Goeker M."/>
        </authorList>
    </citation>
    <scope>NUCLEOTIDE SEQUENCE [LARGE SCALE GENOMIC DNA]</scope>
    <source>
        <strain evidence="3 4">DSM 45348</strain>
    </source>
</reference>
<dbReference type="InterPro" id="IPR008928">
    <property type="entry name" value="6-hairpin_glycosidase_sf"/>
</dbReference>
<name>A0A2T0SIH2_9ACTN</name>
<accession>A0A2T0SIH2</accession>
<dbReference type="InterPro" id="IPR010819">
    <property type="entry name" value="AGE/CE"/>
</dbReference>
<sequence length="406" mass="44547">MSVWPTSPAHHRWLDQHSRDLLAFGRRTADPGGGARWLGDDGAPEPERPVSALISSRMTHVYGIGALLGVPGAGRIAAQAMAGLTGRLRDPRHGGWFSAVAADGTPEPGKSCYDHAFVLLAASTGVQAGLPGAADLLTAAQEVFLDRFWDESAGLCADTWDTAFTTLDDYRGINANMHTVEAMLSVASVTGDHAWIARAVRICRFVVSAAEAHQWRIPEHYDAAWQPLPDYHRERPDDPFKPYGATIGHGLEWSRLLLHAASAPRVGESSWLTTAARELFARAVADGWDVDGQPGFVYTTDWTGRPVVRDRMHWVAAEGINAAAALYAYTREPSYAQWYRTWWDYADAYLIDHDRGSWFHQLDASNTPAATVWPGKADLYHAFQATLGARVPLWPMLATAVDEHLA</sequence>
<dbReference type="GO" id="GO:0016853">
    <property type="term" value="F:isomerase activity"/>
    <property type="evidence" value="ECO:0007669"/>
    <property type="project" value="UniProtKB-KW"/>
</dbReference>
<organism evidence="3 4">
    <name type="scientific">Pseudosporangium ferrugineum</name>
    <dbReference type="NCBI Taxonomy" id="439699"/>
    <lineage>
        <taxon>Bacteria</taxon>
        <taxon>Bacillati</taxon>
        <taxon>Actinomycetota</taxon>
        <taxon>Actinomycetes</taxon>
        <taxon>Micromonosporales</taxon>
        <taxon>Micromonosporaceae</taxon>
        <taxon>Pseudosporangium</taxon>
    </lineage>
</organism>
<dbReference type="InterPro" id="IPR012341">
    <property type="entry name" value="6hp_glycosidase-like_sf"/>
</dbReference>
<proteinExistence type="inferred from homology"/>
<dbReference type="Gene3D" id="1.50.10.10">
    <property type="match status" value="1"/>
</dbReference>
<dbReference type="AlphaFoldDB" id="A0A2T0SIH2"/>
<evidence type="ECO:0000256" key="2">
    <source>
        <dbReference type="ARBA" id="ARBA00023235"/>
    </source>
</evidence>
<dbReference type="SUPFAM" id="SSF48208">
    <property type="entry name" value="Six-hairpin glycosidases"/>
    <property type="match status" value="1"/>
</dbReference>
<evidence type="ECO:0000313" key="3">
    <source>
        <dbReference type="EMBL" id="PRY33177.1"/>
    </source>
</evidence>
<dbReference type="EMBL" id="PVZG01000001">
    <property type="protein sequence ID" value="PRY33177.1"/>
    <property type="molecule type" value="Genomic_DNA"/>
</dbReference>
<protein>
    <submittedName>
        <fullName evidence="3">Mannose/cellobiose epimerase-like protein (N-acyl-D-glucosamine 2-epimerase family)</fullName>
    </submittedName>
</protein>
<dbReference type="Pfam" id="PF07221">
    <property type="entry name" value="GlcNAc_2-epim"/>
    <property type="match status" value="1"/>
</dbReference>
<keyword evidence="4" id="KW-1185">Reference proteome</keyword>
<dbReference type="PANTHER" id="PTHR15108">
    <property type="entry name" value="N-ACYLGLUCOSAMINE-2-EPIMERASE"/>
    <property type="match status" value="1"/>
</dbReference>
<comment type="similarity">
    <text evidence="1">Belongs to the N-acylglucosamine 2-epimerase family.</text>
</comment>
<dbReference type="Proteomes" id="UP000239209">
    <property type="component" value="Unassembled WGS sequence"/>
</dbReference>